<reference evidence="2 3" key="1">
    <citation type="journal article" date="2016" name="Nat. Commun.">
        <title>Thousands of microbial genomes shed light on interconnected biogeochemical processes in an aquifer system.</title>
        <authorList>
            <person name="Anantharaman K."/>
            <person name="Brown C.T."/>
            <person name="Hug L.A."/>
            <person name="Sharon I."/>
            <person name="Castelle C.J."/>
            <person name="Probst A.J."/>
            <person name="Thomas B.C."/>
            <person name="Singh A."/>
            <person name="Wilkins M.J."/>
            <person name="Karaoz U."/>
            <person name="Brodie E.L."/>
            <person name="Williams K.H."/>
            <person name="Hubbard S.S."/>
            <person name="Banfield J.F."/>
        </authorList>
    </citation>
    <scope>NUCLEOTIDE SEQUENCE [LARGE SCALE GENOMIC DNA]</scope>
</reference>
<name>A0A1F8E0E6_9BACT</name>
<dbReference type="CDD" id="cd01651">
    <property type="entry name" value="RT_G2_intron"/>
    <property type="match status" value="1"/>
</dbReference>
<dbReference type="Pfam" id="PF00078">
    <property type="entry name" value="RVT_1"/>
    <property type="match status" value="1"/>
</dbReference>
<sequence>MNVKLSHIFEEIISVDNLLFAWKEFEKGKKNKIDVLKFSERLMDNILSLHYDLASRTYAHGGYKAFKISDPKPRDIHKASVLDRLLHHAIYRVAYPYFDRKFICDSYSCRNGKGTHKAMSRFKQYHNEVSKNNTRTCWVLKCDIRKFFANIDHQILRDILEKHIEDEDLMWLLGEVVGSFNTEGKTGKGLPLGNLTSQLLVNIYMNEFDQYMKHVLKVKWYIRYADDFCMLSGNKKELEQLLSQTGDILKGKLELELHPDKVSIKTFSSGVDFLGWVHFPAYSVLRTSTKRRMMERIRKRLNDETVGSYLGMLKHGNGHLIREEIVSIQNGASGWIPSANKV</sequence>
<gene>
    <name evidence="2" type="ORF">A2610_03040</name>
</gene>
<dbReference type="AlphaFoldDB" id="A0A1F8E0E6"/>
<dbReference type="PANTHER" id="PTHR34047">
    <property type="entry name" value="NUCLEAR INTRON MATURASE 1, MITOCHONDRIAL-RELATED"/>
    <property type="match status" value="1"/>
</dbReference>
<organism evidence="2 3">
    <name type="scientific">Candidatus Wolfebacteria bacterium RIFOXYD1_FULL_48_65</name>
    <dbReference type="NCBI Taxonomy" id="1802561"/>
    <lineage>
        <taxon>Bacteria</taxon>
        <taxon>Candidatus Wolfeibacteriota</taxon>
    </lineage>
</organism>
<dbReference type="InterPro" id="IPR051083">
    <property type="entry name" value="GrpII_Intron_Splice-Mob/Def"/>
</dbReference>
<dbReference type="EMBL" id="MGIV01000014">
    <property type="protein sequence ID" value="OGM94252.1"/>
    <property type="molecule type" value="Genomic_DNA"/>
</dbReference>
<dbReference type="PANTHER" id="PTHR34047:SF8">
    <property type="entry name" value="PROTEIN YKFC"/>
    <property type="match status" value="1"/>
</dbReference>
<dbReference type="InterPro" id="IPR043502">
    <property type="entry name" value="DNA/RNA_pol_sf"/>
</dbReference>
<accession>A0A1F8E0E6</accession>
<protein>
    <recommendedName>
        <fullName evidence="1">Reverse transcriptase domain-containing protein</fullName>
    </recommendedName>
</protein>
<dbReference type="InterPro" id="IPR043128">
    <property type="entry name" value="Rev_trsase/Diguanyl_cyclase"/>
</dbReference>
<dbReference type="Proteomes" id="UP000179057">
    <property type="component" value="Unassembled WGS sequence"/>
</dbReference>
<dbReference type="SUPFAM" id="SSF56672">
    <property type="entry name" value="DNA/RNA polymerases"/>
    <property type="match status" value="1"/>
</dbReference>
<dbReference type="Gene3D" id="3.30.70.270">
    <property type="match status" value="1"/>
</dbReference>
<feature type="domain" description="Reverse transcriptase" evidence="1">
    <location>
        <begin position="1"/>
        <end position="278"/>
    </location>
</feature>
<proteinExistence type="predicted"/>
<comment type="caution">
    <text evidence="2">The sequence shown here is derived from an EMBL/GenBank/DDBJ whole genome shotgun (WGS) entry which is preliminary data.</text>
</comment>
<evidence type="ECO:0000313" key="2">
    <source>
        <dbReference type="EMBL" id="OGM94252.1"/>
    </source>
</evidence>
<evidence type="ECO:0000259" key="1">
    <source>
        <dbReference type="PROSITE" id="PS50878"/>
    </source>
</evidence>
<dbReference type="PROSITE" id="PS50878">
    <property type="entry name" value="RT_POL"/>
    <property type="match status" value="1"/>
</dbReference>
<dbReference type="InterPro" id="IPR000477">
    <property type="entry name" value="RT_dom"/>
</dbReference>
<evidence type="ECO:0000313" key="3">
    <source>
        <dbReference type="Proteomes" id="UP000179057"/>
    </source>
</evidence>